<dbReference type="RefSeq" id="WP_193677287.1">
    <property type="nucleotide sequence ID" value="NZ_JADDIV010000004.1"/>
</dbReference>
<reference evidence="2 3" key="1">
    <citation type="submission" date="2020-10" db="EMBL/GenBank/DDBJ databases">
        <title>Ramlibacter sp. HM2 16S ribosomal RNA gene Genome sequencing and assembly.</title>
        <authorList>
            <person name="Kang M."/>
        </authorList>
    </citation>
    <scope>NUCLEOTIDE SEQUENCE [LARGE SCALE GENOMIC DNA]</scope>
    <source>
        <strain evidence="2 3">HM2</strain>
    </source>
</reference>
<feature type="region of interest" description="Disordered" evidence="1">
    <location>
        <begin position="1"/>
        <end position="47"/>
    </location>
</feature>
<keyword evidence="3" id="KW-1185">Reference proteome</keyword>
<dbReference type="EMBL" id="JADDIV010000004">
    <property type="protein sequence ID" value="MBE7368653.1"/>
    <property type="molecule type" value="Genomic_DNA"/>
</dbReference>
<evidence type="ECO:0000313" key="2">
    <source>
        <dbReference type="EMBL" id="MBE7368653.1"/>
    </source>
</evidence>
<name>A0ABR9S565_9BURK</name>
<evidence type="ECO:0000256" key="1">
    <source>
        <dbReference type="SAM" id="MobiDB-lite"/>
    </source>
</evidence>
<sequence>MAFTGKKKTPPAPAPAPSAAPPARGLDRAWEAGDSIPAPEAIEGDGDTAWALWNEVANQEEVRFAETAPMTSPPNFQNTQERGWAKTEAAGSQVRLPPVRRREQPLFTLEGAMLVARRNNRVCPRPDQWNALTALLPERKTPRGTQQPPAPATGEAWAVTPALTKRLCFREQIEWAEREGVLETVMAFMQRLKEDEWLHMGEE</sequence>
<organism evidence="2 3">
    <name type="scientific">Ramlibacter pallidus</name>
    <dbReference type="NCBI Taxonomy" id="2780087"/>
    <lineage>
        <taxon>Bacteria</taxon>
        <taxon>Pseudomonadati</taxon>
        <taxon>Pseudomonadota</taxon>
        <taxon>Betaproteobacteria</taxon>
        <taxon>Burkholderiales</taxon>
        <taxon>Comamonadaceae</taxon>
        <taxon>Ramlibacter</taxon>
    </lineage>
</organism>
<feature type="compositionally biased region" description="Pro residues" evidence="1">
    <location>
        <begin position="10"/>
        <end position="20"/>
    </location>
</feature>
<proteinExistence type="predicted"/>
<evidence type="ECO:0000313" key="3">
    <source>
        <dbReference type="Proteomes" id="UP000806285"/>
    </source>
</evidence>
<gene>
    <name evidence="2" type="ORF">IM787_13925</name>
</gene>
<protein>
    <submittedName>
        <fullName evidence="2">Uncharacterized protein</fullName>
    </submittedName>
</protein>
<comment type="caution">
    <text evidence="2">The sequence shown here is derived from an EMBL/GenBank/DDBJ whole genome shotgun (WGS) entry which is preliminary data.</text>
</comment>
<accession>A0ABR9S565</accession>
<dbReference type="Proteomes" id="UP000806285">
    <property type="component" value="Unassembled WGS sequence"/>
</dbReference>